<feature type="coiled-coil region" evidence="8">
    <location>
        <begin position="111"/>
        <end position="138"/>
    </location>
</feature>
<comment type="function">
    <text evidence="1">Needed for flagellar regrowth and assembly.</text>
</comment>
<dbReference type="InterPro" id="IPR022524">
    <property type="entry name" value="FliH_Bacilli"/>
</dbReference>
<feature type="domain" description="Flagellar assembly protein FliH/Type III secretion system HrpE" evidence="9">
    <location>
        <begin position="106"/>
        <end position="234"/>
    </location>
</feature>
<keyword evidence="11" id="KW-1185">Reference proteome</keyword>
<sequence length="249" mass="28809">MSNIIKSPYTKKIDPMPITIQLRRQTKTNELTNELDERIVQQSNIEASRIIEEATKQQNQVIEQIEKEKARWEEERKQLVEEARKEGFNQGFKQGKQEVNKQYDELMGQARNIVSLSKKEYEKKLESAKEEMVSLSIQIAEKVMGMNLDLKPSLLTSLVKKVLKDVKDHPEVKIYVNPECFPLLMDAKEELKKTLINQADLFIYPDEQMNKDGCMIESKYGLIDASIDTQLEQLKKQLVEIVKEGSSSC</sequence>
<evidence type="ECO:0000256" key="4">
    <source>
        <dbReference type="ARBA" id="ARBA00022795"/>
    </source>
</evidence>
<evidence type="ECO:0000256" key="7">
    <source>
        <dbReference type="NCBIfam" id="TIGR03825"/>
    </source>
</evidence>
<feature type="coiled-coil region" evidence="8">
    <location>
        <begin position="51"/>
        <end position="82"/>
    </location>
</feature>
<keyword evidence="10" id="KW-0969">Cilium</keyword>
<dbReference type="NCBIfam" id="TIGR03825">
    <property type="entry name" value="FliH_bacil"/>
    <property type="match status" value="1"/>
</dbReference>
<keyword evidence="10" id="KW-0282">Flagellum</keyword>
<keyword evidence="3" id="KW-0813">Transport</keyword>
<evidence type="ECO:0000259" key="9">
    <source>
        <dbReference type="Pfam" id="PF02108"/>
    </source>
</evidence>
<dbReference type="InterPro" id="IPR051472">
    <property type="entry name" value="T3SS_Stator/FliH"/>
</dbReference>
<proteinExistence type="inferred from homology"/>
<evidence type="ECO:0000313" key="10">
    <source>
        <dbReference type="EMBL" id="WLR43542.1"/>
    </source>
</evidence>
<dbReference type="PANTHER" id="PTHR34982">
    <property type="entry name" value="YOP PROTEINS TRANSLOCATION PROTEIN L"/>
    <property type="match status" value="1"/>
</dbReference>
<dbReference type="PANTHER" id="PTHR34982:SF1">
    <property type="entry name" value="FLAGELLAR ASSEMBLY PROTEIN FLIH"/>
    <property type="match status" value="1"/>
</dbReference>
<evidence type="ECO:0000256" key="3">
    <source>
        <dbReference type="ARBA" id="ARBA00022448"/>
    </source>
</evidence>
<dbReference type="InterPro" id="IPR018035">
    <property type="entry name" value="Flagellar_FliH/T3SS_HrpE"/>
</dbReference>
<accession>A0ABY9JVW5</accession>
<protein>
    <recommendedName>
        <fullName evidence="7">Flagellar assembly protein FliH</fullName>
    </recommendedName>
</protein>
<dbReference type="SUPFAM" id="SSF160527">
    <property type="entry name" value="V-type ATPase subunit E-like"/>
    <property type="match status" value="1"/>
</dbReference>
<evidence type="ECO:0000256" key="6">
    <source>
        <dbReference type="ARBA" id="ARBA00023225"/>
    </source>
</evidence>
<keyword evidence="10" id="KW-0966">Cell projection</keyword>
<evidence type="ECO:0000256" key="1">
    <source>
        <dbReference type="ARBA" id="ARBA00003041"/>
    </source>
</evidence>
<comment type="similarity">
    <text evidence="2">Belongs to the FliH family.</text>
</comment>
<evidence type="ECO:0000256" key="8">
    <source>
        <dbReference type="SAM" id="Coils"/>
    </source>
</evidence>
<dbReference type="Proteomes" id="UP001197974">
    <property type="component" value="Chromosome"/>
</dbReference>
<name>A0ABY9JVW5_9BACI</name>
<dbReference type="EMBL" id="CP129013">
    <property type="protein sequence ID" value="WLR43542.1"/>
    <property type="molecule type" value="Genomic_DNA"/>
</dbReference>
<evidence type="ECO:0000256" key="2">
    <source>
        <dbReference type="ARBA" id="ARBA00006602"/>
    </source>
</evidence>
<evidence type="ECO:0000313" key="11">
    <source>
        <dbReference type="Proteomes" id="UP001197974"/>
    </source>
</evidence>
<evidence type="ECO:0000256" key="5">
    <source>
        <dbReference type="ARBA" id="ARBA00022927"/>
    </source>
</evidence>
<gene>
    <name evidence="10" type="primary">fliH</name>
    <name evidence="10" type="ORF">LC087_05090</name>
</gene>
<keyword evidence="6" id="KW-1006">Bacterial flagellum protein export</keyword>
<organism evidence="10 11">
    <name type="scientific">Bacillus carboniphilus</name>
    <dbReference type="NCBI Taxonomy" id="86663"/>
    <lineage>
        <taxon>Bacteria</taxon>
        <taxon>Bacillati</taxon>
        <taxon>Bacillota</taxon>
        <taxon>Bacilli</taxon>
        <taxon>Bacillales</taxon>
        <taxon>Bacillaceae</taxon>
        <taxon>Bacillus</taxon>
    </lineage>
</organism>
<reference evidence="10 11" key="1">
    <citation type="submission" date="2023-06" db="EMBL/GenBank/DDBJ databases">
        <title>Five Gram-positive bacteria isolated from mangrove sediments in Shenzhen, Guangdong, China.</title>
        <authorList>
            <person name="Yu S."/>
            <person name="Zheng W."/>
            <person name="Huang Y."/>
        </authorList>
    </citation>
    <scope>NUCLEOTIDE SEQUENCE [LARGE SCALE GENOMIC DNA]</scope>
    <source>
        <strain evidence="10 11">SaN35-3</strain>
    </source>
</reference>
<keyword evidence="4" id="KW-1005">Bacterial flagellum biogenesis</keyword>
<keyword evidence="5" id="KW-0653">Protein transport</keyword>
<dbReference type="Pfam" id="PF02108">
    <property type="entry name" value="FliH"/>
    <property type="match status" value="1"/>
</dbReference>
<keyword evidence="8" id="KW-0175">Coiled coil</keyword>
<dbReference type="RefSeq" id="WP_226538336.1">
    <property type="nucleotide sequence ID" value="NZ_CP129013.1"/>
</dbReference>